<accession>A0A7D9LXB1</accession>
<feature type="region of interest" description="Disordered" evidence="6">
    <location>
        <begin position="224"/>
        <end position="328"/>
    </location>
</feature>
<proteinExistence type="predicted"/>
<feature type="transmembrane region" description="Helical" evidence="7">
    <location>
        <begin position="196"/>
        <end position="218"/>
    </location>
</feature>
<feature type="compositionally biased region" description="Basic residues" evidence="6">
    <location>
        <begin position="549"/>
        <end position="560"/>
    </location>
</feature>
<dbReference type="AlphaFoldDB" id="A0A7D9LXB1"/>
<feature type="compositionally biased region" description="Basic and acidic residues" evidence="6">
    <location>
        <begin position="410"/>
        <end position="420"/>
    </location>
</feature>
<feature type="compositionally biased region" description="Basic and acidic residues" evidence="6">
    <location>
        <begin position="432"/>
        <end position="454"/>
    </location>
</feature>
<dbReference type="OrthoDB" id="5963548at2759"/>
<keyword evidence="4 7" id="KW-0472">Membrane</keyword>
<dbReference type="InterPro" id="IPR046338">
    <property type="entry name" value="GAIN_dom_sf"/>
</dbReference>
<sequence>MELRTIQSDIQEPSPDITFPNISDPRIRKWTKQSNVISLSPAALDEVAQGANVEAHVSGVLFKTVGNLSIPVEEGQGSNETVESGNLMSMSVYPKITGDLDPPIRIALAHLNPEMSHFKQDCVFLNASASGGELWSNKGCKVADVNETHTTCECNHMSSFSLLVDKSKPNDFIPKTTPVSTGEGGAGSGSSSSSGIVYIALLFLLILAVIIIIIFAVWRKRKGKSKDEKDSETTKSGKGGDENEASASGSTTEGGRGQSSRSSSSGEKKKRKRGEGRKGGRKKSKKPHTLDKDAIAEENQQDSESKPEDTRASKKRQQQKEREEQLLMKEKAMIFSDYRQPYNFLAHEEAAPDPLDSSTPLPTASKADSYPRRHKRPTSFQESTPGQPGFNLRKHNSESNFPMQALHRRWGADSPRDRRGSPQRQGSVLEGSIREEPLEEQRLAEDTKGEDTPRETSTPSEIVQAKSKKKFWKRKSKENLNLETVQEGDPATPEQESPKKKKKIFGKKNRSGSRTSLSASQESLGASGSGEQIQNEPERLVSKPPLSPTKKKKFWQRKKSSSQASLGATSPRPAESGGISDEGLQSGDDGLVETPEKRGSILRRLSKSGSRTSLSKSGSRSSLSKSGSRSSLSKSEESLQGEQASAEGSPKKRRSSLLGKLSRSGSKSSLNKSQSSLEGLDSADDDIGKSPKRKPSLLRRLSKSRSSLSKSEDSLEGDPGVADDGSKASRSGTEDGTKTSRKSSVLRKLSKSSKTGSRRSSKSQNIPSSSGTVEGDAQTVVQPGGAEEKLSQSGSTLSLSKKDVEGEGSTLRKKKGLFGKKKSSSRTSLNKEEGGN</sequence>
<dbReference type="Proteomes" id="UP001152795">
    <property type="component" value="Unassembled WGS sequence"/>
</dbReference>
<comment type="caution">
    <text evidence="9">The sequence shown here is derived from an EMBL/GenBank/DDBJ whole genome shotgun (WGS) entry which is preliminary data.</text>
</comment>
<evidence type="ECO:0000256" key="1">
    <source>
        <dbReference type="ARBA" id="ARBA00004370"/>
    </source>
</evidence>
<keyword evidence="10" id="KW-1185">Reference proteome</keyword>
<keyword evidence="3 7" id="KW-1133">Transmembrane helix</keyword>
<dbReference type="InterPro" id="IPR000203">
    <property type="entry name" value="GPS"/>
</dbReference>
<feature type="compositionally biased region" description="Low complexity" evidence="6">
    <location>
        <begin position="607"/>
        <end position="633"/>
    </location>
</feature>
<feature type="compositionally biased region" description="Polar residues" evidence="6">
    <location>
        <begin position="512"/>
        <end position="535"/>
    </location>
</feature>
<evidence type="ECO:0000256" key="3">
    <source>
        <dbReference type="ARBA" id="ARBA00022989"/>
    </source>
</evidence>
<feature type="compositionally biased region" description="Low complexity" evidence="6">
    <location>
        <begin position="656"/>
        <end position="677"/>
    </location>
</feature>
<organism evidence="9 10">
    <name type="scientific">Paramuricea clavata</name>
    <name type="common">Red gorgonian</name>
    <name type="synonym">Violescent sea-whip</name>
    <dbReference type="NCBI Taxonomy" id="317549"/>
    <lineage>
        <taxon>Eukaryota</taxon>
        <taxon>Metazoa</taxon>
        <taxon>Cnidaria</taxon>
        <taxon>Anthozoa</taxon>
        <taxon>Octocorallia</taxon>
        <taxon>Malacalcyonacea</taxon>
        <taxon>Plexauridae</taxon>
        <taxon>Paramuricea</taxon>
    </lineage>
</organism>
<feature type="compositionally biased region" description="Basic residues" evidence="6">
    <location>
        <begin position="499"/>
        <end position="511"/>
    </location>
</feature>
<feature type="compositionally biased region" description="Basic residues" evidence="6">
    <location>
        <begin position="690"/>
        <end position="703"/>
    </location>
</feature>
<feature type="region of interest" description="Disordered" evidence="6">
    <location>
        <begin position="347"/>
        <end position="836"/>
    </location>
</feature>
<keyword evidence="2 7" id="KW-0812">Transmembrane</keyword>
<evidence type="ECO:0000256" key="5">
    <source>
        <dbReference type="ARBA" id="ARBA00023157"/>
    </source>
</evidence>
<feature type="compositionally biased region" description="Basic residues" evidence="6">
    <location>
        <begin position="811"/>
        <end position="824"/>
    </location>
</feature>
<evidence type="ECO:0000313" key="9">
    <source>
        <dbReference type="EMBL" id="CAB4038183.1"/>
    </source>
</evidence>
<feature type="compositionally biased region" description="Basic and acidic residues" evidence="6">
    <location>
        <begin position="724"/>
        <end position="738"/>
    </location>
</feature>
<evidence type="ECO:0000256" key="4">
    <source>
        <dbReference type="ARBA" id="ARBA00023136"/>
    </source>
</evidence>
<dbReference type="Pfam" id="PF01825">
    <property type="entry name" value="GPS"/>
    <property type="match status" value="1"/>
</dbReference>
<comment type="subcellular location">
    <subcellularLocation>
        <location evidence="1">Membrane</location>
    </subcellularLocation>
</comment>
<reference evidence="9" key="1">
    <citation type="submission" date="2020-04" db="EMBL/GenBank/DDBJ databases">
        <authorList>
            <person name="Alioto T."/>
            <person name="Alioto T."/>
            <person name="Gomez Garrido J."/>
        </authorList>
    </citation>
    <scope>NUCLEOTIDE SEQUENCE</scope>
    <source>
        <strain evidence="9">A484AB</strain>
    </source>
</reference>
<evidence type="ECO:0000259" key="8">
    <source>
        <dbReference type="PROSITE" id="PS50221"/>
    </source>
</evidence>
<feature type="compositionally biased region" description="Basic and acidic residues" evidence="6">
    <location>
        <begin position="303"/>
        <end position="328"/>
    </location>
</feature>
<evidence type="ECO:0000313" key="10">
    <source>
        <dbReference type="Proteomes" id="UP001152795"/>
    </source>
</evidence>
<gene>
    <name evidence="9" type="ORF">PACLA_8A056165</name>
</gene>
<dbReference type="PANTHER" id="PTHR12011:SF347">
    <property type="entry name" value="FI21270P1-RELATED"/>
    <property type="match status" value="1"/>
</dbReference>
<evidence type="ECO:0000256" key="6">
    <source>
        <dbReference type="SAM" id="MobiDB-lite"/>
    </source>
</evidence>
<feature type="compositionally biased region" description="Basic and acidic residues" evidence="6">
    <location>
        <begin position="225"/>
        <end position="241"/>
    </location>
</feature>
<dbReference type="Gene3D" id="2.60.220.50">
    <property type="match status" value="1"/>
</dbReference>
<dbReference type="PANTHER" id="PTHR12011">
    <property type="entry name" value="ADHESION G-PROTEIN COUPLED RECEPTOR"/>
    <property type="match status" value="1"/>
</dbReference>
<feature type="compositionally biased region" description="Basic residues" evidence="6">
    <location>
        <begin position="466"/>
        <end position="476"/>
    </location>
</feature>
<name>A0A7D9LXB1_PARCT</name>
<feature type="compositionally biased region" description="Basic residues" evidence="6">
    <location>
        <begin position="739"/>
        <end position="761"/>
    </location>
</feature>
<dbReference type="SMART" id="SM00303">
    <property type="entry name" value="GPS"/>
    <property type="match status" value="1"/>
</dbReference>
<evidence type="ECO:0000256" key="7">
    <source>
        <dbReference type="SAM" id="Phobius"/>
    </source>
</evidence>
<dbReference type="EMBL" id="CACRXK020023908">
    <property type="protein sequence ID" value="CAB4038183.1"/>
    <property type="molecule type" value="Genomic_DNA"/>
</dbReference>
<dbReference type="PROSITE" id="PS50221">
    <property type="entry name" value="GAIN_B"/>
    <property type="match status" value="1"/>
</dbReference>
<protein>
    <submittedName>
        <fullName evidence="9">Brain-specific angiogenesis inhibitor 3</fullName>
    </submittedName>
</protein>
<keyword evidence="5" id="KW-1015">Disulfide bond</keyword>
<dbReference type="InterPro" id="IPR057244">
    <property type="entry name" value="GAIN_B"/>
</dbReference>
<evidence type="ECO:0000256" key="2">
    <source>
        <dbReference type="ARBA" id="ARBA00022692"/>
    </source>
</evidence>
<feature type="domain" description="GAIN-B" evidence="8">
    <location>
        <begin position="1"/>
        <end position="170"/>
    </location>
</feature>
<feature type="compositionally biased region" description="Basic residues" evidence="6">
    <location>
        <begin position="268"/>
        <end position="287"/>
    </location>
</feature>
<dbReference type="GO" id="GO:0005886">
    <property type="term" value="C:plasma membrane"/>
    <property type="evidence" value="ECO:0007669"/>
    <property type="project" value="TreeGrafter"/>
</dbReference>